<evidence type="ECO:0000313" key="7">
    <source>
        <dbReference type="EMBL" id="GGO37570.1"/>
    </source>
</evidence>
<evidence type="ECO:0000256" key="1">
    <source>
        <dbReference type="ARBA" id="ARBA00004141"/>
    </source>
</evidence>
<dbReference type="InterPro" id="IPR050638">
    <property type="entry name" value="AA-Vitamin_Transporters"/>
</dbReference>
<dbReference type="AlphaFoldDB" id="A0A918DEA0"/>
<keyword evidence="2 5" id="KW-0812">Transmembrane</keyword>
<feature type="transmembrane region" description="Helical" evidence="5">
    <location>
        <begin position="12"/>
        <end position="30"/>
    </location>
</feature>
<evidence type="ECO:0000256" key="2">
    <source>
        <dbReference type="ARBA" id="ARBA00022692"/>
    </source>
</evidence>
<feature type="transmembrane region" description="Helical" evidence="5">
    <location>
        <begin position="141"/>
        <end position="161"/>
    </location>
</feature>
<dbReference type="RefSeq" id="WP_146287927.1">
    <property type="nucleotide sequence ID" value="NZ_BMLP01000009.1"/>
</dbReference>
<feature type="transmembrane region" description="Helical" evidence="5">
    <location>
        <begin position="263"/>
        <end position="283"/>
    </location>
</feature>
<gene>
    <name evidence="7" type="ORF">GCM10010991_33460</name>
</gene>
<dbReference type="PANTHER" id="PTHR32322:SF9">
    <property type="entry name" value="AMINO-ACID METABOLITE EFFLUX PUMP-RELATED"/>
    <property type="match status" value="1"/>
</dbReference>
<feature type="transmembrane region" description="Helical" evidence="5">
    <location>
        <begin position="207"/>
        <end position="226"/>
    </location>
</feature>
<proteinExistence type="predicted"/>
<feature type="domain" description="EamA" evidence="6">
    <location>
        <begin position="11"/>
        <end position="132"/>
    </location>
</feature>
<evidence type="ECO:0000259" key="6">
    <source>
        <dbReference type="Pfam" id="PF00892"/>
    </source>
</evidence>
<feature type="transmembrane region" description="Helical" evidence="5">
    <location>
        <begin position="238"/>
        <end position="257"/>
    </location>
</feature>
<sequence length="302" mass="31540">MAGLTLRDTGLAILVSLIWGMGFVVAKGGMSHFPPILLMALRFSITAVALVWFMGPVGSNLPRLALISVVGASLQYSLTFSGVNGLGAGLAALVVQLEVPFLVILGALLLGERPTARKWLGILIAFAGVGVIASQEQFSGSMVSILLVMSGALTWAFGQVLVRRLTGMTGLSVTAWIAVLAAPQLFILSALFETGQIEAIRTAGPGAWSAAIYLGLVMTALGYFLWNSLLLRQEVGRVAPFLLLLPVFSVIGGILFLDEAITLPRLIGGAIVLSGVALITIAWPTATKAQPDQPTTGDQTGT</sequence>
<dbReference type="Proteomes" id="UP000598196">
    <property type="component" value="Unassembled WGS sequence"/>
</dbReference>
<dbReference type="SUPFAM" id="SSF103481">
    <property type="entry name" value="Multidrug resistance efflux transporter EmrE"/>
    <property type="match status" value="2"/>
</dbReference>
<accession>A0A918DEA0</accession>
<organism evidence="7 8">
    <name type="scientific">Gemmobacter aquaticus</name>
    <dbReference type="NCBI Taxonomy" id="490185"/>
    <lineage>
        <taxon>Bacteria</taxon>
        <taxon>Pseudomonadati</taxon>
        <taxon>Pseudomonadota</taxon>
        <taxon>Alphaproteobacteria</taxon>
        <taxon>Rhodobacterales</taxon>
        <taxon>Paracoccaceae</taxon>
        <taxon>Gemmobacter</taxon>
    </lineage>
</organism>
<comment type="subcellular location">
    <subcellularLocation>
        <location evidence="1">Membrane</location>
        <topology evidence="1">Multi-pass membrane protein</topology>
    </subcellularLocation>
</comment>
<comment type="caution">
    <text evidence="7">The sequence shown here is derived from an EMBL/GenBank/DDBJ whole genome shotgun (WGS) entry which is preliminary data.</text>
</comment>
<dbReference type="Pfam" id="PF00892">
    <property type="entry name" value="EamA"/>
    <property type="match status" value="2"/>
</dbReference>
<keyword evidence="4 5" id="KW-0472">Membrane</keyword>
<evidence type="ECO:0000256" key="3">
    <source>
        <dbReference type="ARBA" id="ARBA00022989"/>
    </source>
</evidence>
<keyword evidence="3 5" id="KW-1133">Transmembrane helix</keyword>
<dbReference type="GO" id="GO:0016020">
    <property type="term" value="C:membrane"/>
    <property type="evidence" value="ECO:0007669"/>
    <property type="project" value="UniProtKB-SubCell"/>
</dbReference>
<feature type="domain" description="EamA" evidence="6">
    <location>
        <begin position="144"/>
        <end position="280"/>
    </location>
</feature>
<dbReference type="InterPro" id="IPR000620">
    <property type="entry name" value="EamA_dom"/>
</dbReference>
<protein>
    <recommendedName>
        <fullName evidence="6">EamA domain-containing protein</fullName>
    </recommendedName>
</protein>
<dbReference type="PANTHER" id="PTHR32322">
    <property type="entry name" value="INNER MEMBRANE TRANSPORTER"/>
    <property type="match status" value="1"/>
</dbReference>
<keyword evidence="8" id="KW-1185">Reference proteome</keyword>
<dbReference type="InterPro" id="IPR037185">
    <property type="entry name" value="EmrE-like"/>
</dbReference>
<dbReference type="EMBL" id="BMLP01000009">
    <property type="protein sequence ID" value="GGO37570.1"/>
    <property type="molecule type" value="Genomic_DNA"/>
</dbReference>
<dbReference type="OrthoDB" id="7158585at2"/>
<feature type="transmembrane region" description="Helical" evidence="5">
    <location>
        <begin position="90"/>
        <end position="111"/>
    </location>
</feature>
<evidence type="ECO:0000313" key="8">
    <source>
        <dbReference type="Proteomes" id="UP000598196"/>
    </source>
</evidence>
<name>A0A918DEA0_9RHOB</name>
<feature type="transmembrane region" description="Helical" evidence="5">
    <location>
        <begin position="36"/>
        <end position="54"/>
    </location>
</feature>
<feature type="transmembrane region" description="Helical" evidence="5">
    <location>
        <begin position="118"/>
        <end position="135"/>
    </location>
</feature>
<reference evidence="7 8" key="1">
    <citation type="journal article" date="2014" name="Int. J. Syst. Evol. Microbiol.">
        <title>Complete genome sequence of Corynebacterium casei LMG S-19264T (=DSM 44701T), isolated from a smear-ripened cheese.</title>
        <authorList>
            <consortium name="US DOE Joint Genome Institute (JGI-PGF)"/>
            <person name="Walter F."/>
            <person name="Albersmeier A."/>
            <person name="Kalinowski J."/>
            <person name="Ruckert C."/>
        </authorList>
    </citation>
    <scope>NUCLEOTIDE SEQUENCE [LARGE SCALE GENOMIC DNA]</scope>
    <source>
        <strain evidence="7 8">CGMCC 1.7029</strain>
    </source>
</reference>
<feature type="transmembrane region" description="Helical" evidence="5">
    <location>
        <begin position="173"/>
        <end position="192"/>
    </location>
</feature>
<evidence type="ECO:0000256" key="4">
    <source>
        <dbReference type="ARBA" id="ARBA00023136"/>
    </source>
</evidence>
<evidence type="ECO:0000256" key="5">
    <source>
        <dbReference type="SAM" id="Phobius"/>
    </source>
</evidence>